<sequence length="106" mass="11648">MLPDALRAADKDEGEWQAMMEEAMAETSQVAEGEEEGGLDLAEETMADASQAIEKKKEEESWSPSHQSQFFFDLSAAAYSMAHESARTVPPKPSRRTGACREDCCS</sequence>
<evidence type="ECO:0000256" key="1">
    <source>
        <dbReference type="SAM" id="MobiDB-lite"/>
    </source>
</evidence>
<evidence type="ECO:0000313" key="3">
    <source>
        <dbReference type="Proteomes" id="UP001190700"/>
    </source>
</evidence>
<dbReference type="EMBL" id="LGRX02035296">
    <property type="protein sequence ID" value="KAK3235401.1"/>
    <property type="molecule type" value="Genomic_DNA"/>
</dbReference>
<feature type="region of interest" description="Disordered" evidence="1">
    <location>
        <begin position="83"/>
        <end position="106"/>
    </location>
</feature>
<dbReference type="Proteomes" id="UP001190700">
    <property type="component" value="Unassembled WGS sequence"/>
</dbReference>
<keyword evidence="3" id="KW-1185">Reference proteome</keyword>
<comment type="caution">
    <text evidence="2">The sequence shown here is derived from an EMBL/GenBank/DDBJ whole genome shotgun (WGS) entry which is preliminary data.</text>
</comment>
<proteinExistence type="predicted"/>
<organism evidence="2 3">
    <name type="scientific">Cymbomonas tetramitiformis</name>
    <dbReference type="NCBI Taxonomy" id="36881"/>
    <lineage>
        <taxon>Eukaryota</taxon>
        <taxon>Viridiplantae</taxon>
        <taxon>Chlorophyta</taxon>
        <taxon>Pyramimonadophyceae</taxon>
        <taxon>Pyramimonadales</taxon>
        <taxon>Pyramimonadaceae</taxon>
        <taxon>Cymbomonas</taxon>
    </lineage>
</organism>
<reference evidence="2 3" key="1">
    <citation type="journal article" date="2015" name="Genome Biol. Evol.">
        <title>Comparative Genomics of a Bacterivorous Green Alga Reveals Evolutionary Causalities and Consequences of Phago-Mixotrophic Mode of Nutrition.</title>
        <authorList>
            <person name="Burns J.A."/>
            <person name="Paasch A."/>
            <person name="Narechania A."/>
            <person name="Kim E."/>
        </authorList>
    </citation>
    <scope>NUCLEOTIDE SEQUENCE [LARGE SCALE GENOMIC DNA]</scope>
    <source>
        <strain evidence="2 3">PLY_AMNH</strain>
    </source>
</reference>
<gene>
    <name evidence="2" type="ORF">CYMTET_54395</name>
</gene>
<name>A0AAE0EP28_9CHLO</name>
<protein>
    <submittedName>
        <fullName evidence="2">Uncharacterized protein</fullName>
    </submittedName>
</protein>
<evidence type="ECO:0000313" key="2">
    <source>
        <dbReference type="EMBL" id="KAK3235401.1"/>
    </source>
</evidence>
<dbReference type="AlphaFoldDB" id="A0AAE0EP28"/>
<accession>A0AAE0EP28</accession>